<sequence>MNLNSLRQYGAASLRSLVRSTHSQAANTVVQCARRPELFYHLIQPPTPLSPVSSVLAVSFLSQPLHNAESSAILGWVPAPSNSSSKSPEELTQLVSWRDFRENATFRDILHKSIYTTLRDGNDQVWVNGAKQLQDGWMHIHDQRNPPPLGRIGDPDDIIASVLVENSTVKAETYQPMPSYRMCTADGVLQLTPELLADLVRALERVVQGDNATVNP</sequence>
<dbReference type="Proteomes" id="UP000298030">
    <property type="component" value="Unassembled WGS sequence"/>
</dbReference>
<dbReference type="STRING" id="71717.A0A4Y7SYV5"/>
<dbReference type="AlphaFoldDB" id="A0A4Y7SYV5"/>
<evidence type="ECO:0000313" key="2">
    <source>
        <dbReference type="Proteomes" id="UP000298030"/>
    </source>
</evidence>
<proteinExistence type="predicted"/>
<evidence type="ECO:0000313" key="1">
    <source>
        <dbReference type="EMBL" id="TEB26818.1"/>
    </source>
</evidence>
<gene>
    <name evidence="1" type="ORF">FA13DRAFT_1765458</name>
</gene>
<organism evidence="1 2">
    <name type="scientific">Coprinellus micaceus</name>
    <name type="common">Glistening ink-cap mushroom</name>
    <name type="synonym">Coprinus micaceus</name>
    <dbReference type="NCBI Taxonomy" id="71717"/>
    <lineage>
        <taxon>Eukaryota</taxon>
        <taxon>Fungi</taxon>
        <taxon>Dikarya</taxon>
        <taxon>Basidiomycota</taxon>
        <taxon>Agaricomycotina</taxon>
        <taxon>Agaricomycetes</taxon>
        <taxon>Agaricomycetidae</taxon>
        <taxon>Agaricales</taxon>
        <taxon>Agaricineae</taxon>
        <taxon>Psathyrellaceae</taxon>
        <taxon>Coprinellus</taxon>
    </lineage>
</organism>
<accession>A0A4Y7SYV5</accession>
<dbReference type="OrthoDB" id="5397701at2759"/>
<dbReference type="PANTHER" id="PTHR37331">
    <property type="entry name" value="YALI0F11671P"/>
    <property type="match status" value="1"/>
</dbReference>
<keyword evidence="2" id="KW-1185">Reference proteome</keyword>
<protein>
    <submittedName>
        <fullName evidence="1">Uncharacterized protein</fullName>
    </submittedName>
</protein>
<name>A0A4Y7SYV5_COPMI</name>
<dbReference type="EMBL" id="QPFP01000045">
    <property type="protein sequence ID" value="TEB26818.1"/>
    <property type="molecule type" value="Genomic_DNA"/>
</dbReference>
<reference evidence="1 2" key="1">
    <citation type="journal article" date="2019" name="Nat. Ecol. Evol.">
        <title>Megaphylogeny resolves global patterns of mushroom evolution.</title>
        <authorList>
            <person name="Varga T."/>
            <person name="Krizsan K."/>
            <person name="Foldi C."/>
            <person name="Dima B."/>
            <person name="Sanchez-Garcia M."/>
            <person name="Sanchez-Ramirez S."/>
            <person name="Szollosi G.J."/>
            <person name="Szarkandi J.G."/>
            <person name="Papp V."/>
            <person name="Albert L."/>
            <person name="Andreopoulos W."/>
            <person name="Angelini C."/>
            <person name="Antonin V."/>
            <person name="Barry K.W."/>
            <person name="Bougher N.L."/>
            <person name="Buchanan P."/>
            <person name="Buyck B."/>
            <person name="Bense V."/>
            <person name="Catcheside P."/>
            <person name="Chovatia M."/>
            <person name="Cooper J."/>
            <person name="Damon W."/>
            <person name="Desjardin D."/>
            <person name="Finy P."/>
            <person name="Geml J."/>
            <person name="Haridas S."/>
            <person name="Hughes K."/>
            <person name="Justo A."/>
            <person name="Karasinski D."/>
            <person name="Kautmanova I."/>
            <person name="Kiss B."/>
            <person name="Kocsube S."/>
            <person name="Kotiranta H."/>
            <person name="LaButti K.M."/>
            <person name="Lechner B.E."/>
            <person name="Liimatainen K."/>
            <person name="Lipzen A."/>
            <person name="Lukacs Z."/>
            <person name="Mihaltcheva S."/>
            <person name="Morgado L.N."/>
            <person name="Niskanen T."/>
            <person name="Noordeloos M.E."/>
            <person name="Ohm R.A."/>
            <person name="Ortiz-Santana B."/>
            <person name="Ovrebo C."/>
            <person name="Racz N."/>
            <person name="Riley R."/>
            <person name="Savchenko A."/>
            <person name="Shiryaev A."/>
            <person name="Soop K."/>
            <person name="Spirin V."/>
            <person name="Szebenyi C."/>
            <person name="Tomsovsky M."/>
            <person name="Tulloss R.E."/>
            <person name="Uehling J."/>
            <person name="Grigoriev I.V."/>
            <person name="Vagvolgyi C."/>
            <person name="Papp T."/>
            <person name="Martin F.M."/>
            <person name="Miettinen O."/>
            <person name="Hibbett D.S."/>
            <person name="Nagy L.G."/>
        </authorList>
    </citation>
    <scope>NUCLEOTIDE SEQUENCE [LARGE SCALE GENOMIC DNA]</scope>
    <source>
        <strain evidence="1 2">FP101781</strain>
    </source>
</reference>
<dbReference type="PANTHER" id="PTHR37331:SF1">
    <property type="entry name" value="YALI0F11671P"/>
    <property type="match status" value="1"/>
</dbReference>
<comment type="caution">
    <text evidence="1">The sequence shown here is derived from an EMBL/GenBank/DDBJ whole genome shotgun (WGS) entry which is preliminary data.</text>
</comment>